<gene>
    <name evidence="2" type="ORF">INT43_001843</name>
</gene>
<dbReference type="GO" id="GO:0006631">
    <property type="term" value="P:fatty acid metabolic process"/>
    <property type="evidence" value="ECO:0007669"/>
    <property type="project" value="TreeGrafter"/>
</dbReference>
<dbReference type="GO" id="GO:0005759">
    <property type="term" value="C:mitochondrial matrix"/>
    <property type="evidence" value="ECO:0007669"/>
    <property type="project" value="TreeGrafter"/>
</dbReference>
<evidence type="ECO:0000313" key="2">
    <source>
        <dbReference type="EMBL" id="KAG2178994.1"/>
    </source>
</evidence>
<dbReference type="InterPro" id="IPR032870">
    <property type="entry name" value="ALKBH7-like"/>
</dbReference>
<dbReference type="PANTHER" id="PTHR21052:SF0">
    <property type="entry name" value="ALPHA-KETOGLUTARATE-DEPENDENT DIOXYGENASE ALKB HOMOLOG 7, MITOCHONDRIAL"/>
    <property type="match status" value="1"/>
</dbReference>
<evidence type="ECO:0000313" key="3">
    <source>
        <dbReference type="Proteomes" id="UP000654370"/>
    </source>
</evidence>
<name>A0A8H7PR89_MORIS</name>
<accession>A0A8H7PR89</accession>
<dbReference type="InterPro" id="IPR037151">
    <property type="entry name" value="AlkB-like_sf"/>
</dbReference>
<dbReference type="SUPFAM" id="SSF51197">
    <property type="entry name" value="Clavaminate synthase-like"/>
    <property type="match status" value="1"/>
</dbReference>
<evidence type="ECO:0000259" key="1">
    <source>
        <dbReference type="PROSITE" id="PS51471"/>
    </source>
</evidence>
<proteinExistence type="predicted"/>
<protein>
    <recommendedName>
        <fullName evidence="1">Fe2OG dioxygenase domain-containing protein</fullName>
    </recommendedName>
</protein>
<dbReference type="InterPro" id="IPR027450">
    <property type="entry name" value="AlkB-like"/>
</dbReference>
<dbReference type="GO" id="GO:0006974">
    <property type="term" value="P:DNA damage response"/>
    <property type="evidence" value="ECO:0007669"/>
    <property type="project" value="InterPro"/>
</dbReference>
<dbReference type="Pfam" id="PF13532">
    <property type="entry name" value="2OG-FeII_Oxy_2"/>
    <property type="match status" value="1"/>
</dbReference>
<keyword evidence="3" id="KW-1185">Reference proteome</keyword>
<dbReference type="PROSITE" id="PS51471">
    <property type="entry name" value="FE2OG_OXY"/>
    <property type="match status" value="1"/>
</dbReference>
<organism evidence="2 3">
    <name type="scientific">Mortierella isabellina</name>
    <name type="common">Filamentous fungus</name>
    <name type="synonym">Umbelopsis isabellina</name>
    <dbReference type="NCBI Taxonomy" id="91625"/>
    <lineage>
        <taxon>Eukaryota</taxon>
        <taxon>Fungi</taxon>
        <taxon>Fungi incertae sedis</taxon>
        <taxon>Mucoromycota</taxon>
        <taxon>Mucoromycotina</taxon>
        <taxon>Umbelopsidomycetes</taxon>
        <taxon>Umbelopsidales</taxon>
        <taxon>Umbelopsidaceae</taxon>
        <taxon>Umbelopsis</taxon>
    </lineage>
</organism>
<dbReference type="AlphaFoldDB" id="A0A8H7PR89"/>
<dbReference type="PANTHER" id="PTHR21052">
    <property type="entry name" value="SPERMATOGENESIS ASSOCIATED 11-RELATED"/>
    <property type="match status" value="1"/>
</dbReference>
<dbReference type="InterPro" id="IPR005123">
    <property type="entry name" value="Oxoglu/Fe-dep_dioxygenase_dom"/>
</dbReference>
<feature type="domain" description="Fe2OG dioxygenase" evidence="1">
    <location>
        <begin position="113"/>
        <end position="229"/>
    </location>
</feature>
<reference evidence="2" key="1">
    <citation type="submission" date="2020-12" db="EMBL/GenBank/DDBJ databases">
        <title>Metabolic potential, ecology and presence of endohyphal bacteria is reflected in genomic diversity of Mucoromycotina.</title>
        <authorList>
            <person name="Muszewska A."/>
            <person name="Okrasinska A."/>
            <person name="Steczkiewicz K."/>
            <person name="Drgas O."/>
            <person name="Orlowska M."/>
            <person name="Perlinska-Lenart U."/>
            <person name="Aleksandrzak-Piekarczyk T."/>
            <person name="Szatraj K."/>
            <person name="Zielenkiewicz U."/>
            <person name="Pilsyk S."/>
            <person name="Malc E."/>
            <person name="Mieczkowski P."/>
            <person name="Kruszewska J.S."/>
            <person name="Biernat P."/>
            <person name="Pawlowska J."/>
        </authorList>
    </citation>
    <scope>NUCLEOTIDE SEQUENCE</scope>
    <source>
        <strain evidence="2">WA0000067209</strain>
    </source>
</reference>
<dbReference type="EMBL" id="JAEPQZ010000007">
    <property type="protein sequence ID" value="KAG2178994.1"/>
    <property type="molecule type" value="Genomic_DNA"/>
</dbReference>
<dbReference type="Proteomes" id="UP000654370">
    <property type="component" value="Unassembled WGS sequence"/>
</dbReference>
<dbReference type="Gene3D" id="2.60.120.590">
    <property type="entry name" value="Alpha-ketoglutarate-dependent dioxygenase AlkB-like"/>
    <property type="match status" value="1"/>
</dbReference>
<dbReference type="OrthoDB" id="412814at2759"/>
<comment type="caution">
    <text evidence="2">The sequence shown here is derived from an EMBL/GenBank/DDBJ whole genome shotgun (WGS) entry which is preliminary data.</text>
</comment>
<sequence>MSELTSEQLDELFGSDVDSISEEEGTKSQLDLPTVNVISEKFTAIPGLRLVRQGLSHAVQSTLLEFIIAANYFQNETTNQAMHFGDLPDSFAKVGTWAKSCTDLLNDIDRHPLFNQAIINLYRSGEGIRSHVDLQKFDDGILIISLLSSCVMIMTPASEELKNASSYQNDEIADNVGISIHLRPGDVLALTGPARWDWAHGIPAREIDVIHGEQIQRGSRVSITLRKLKCSAVGAIELSQRP</sequence>